<evidence type="ECO:0000256" key="9">
    <source>
        <dbReference type="ARBA" id="ARBA00023136"/>
    </source>
</evidence>
<evidence type="ECO:0000256" key="7">
    <source>
        <dbReference type="ARBA" id="ARBA00022927"/>
    </source>
</evidence>
<sequence length="222" mass="25544">MKPQFIIIIVALLSYYKVYTQKQCATDEQVVDLNTITKCSINDVKETLSELETKQIRTRKKRKKVVANNSLNVNKLHSVDSKSVAKIDQIKSATDKLAPLKKIPFYMVDQIPLFKKCKNTPLIKQTKCFEKQMAKHIFNNFNYPQEALRKKIEGKILVQFTINKEGKVIDIKKKGPENSDILKEEAERLISKLPNFIPGKHNGENVLVKYALPIIFKTPKRS</sequence>
<keyword evidence="5" id="KW-0997">Cell inner membrane</keyword>
<evidence type="ECO:0000256" key="3">
    <source>
        <dbReference type="ARBA" id="ARBA00022448"/>
    </source>
</evidence>
<comment type="subcellular location">
    <subcellularLocation>
        <location evidence="1">Cell inner membrane</location>
        <topology evidence="1">Single-pass membrane protein</topology>
        <orientation evidence="1">Periplasmic side</orientation>
    </subcellularLocation>
</comment>
<keyword evidence="9" id="KW-0472">Membrane</keyword>
<keyword evidence="12" id="KW-1185">Reference proteome</keyword>
<dbReference type="PANTHER" id="PTHR33446">
    <property type="entry name" value="PROTEIN TONB-RELATED"/>
    <property type="match status" value="1"/>
</dbReference>
<reference evidence="11 12" key="1">
    <citation type="submission" date="2024-05" db="EMBL/GenBank/DDBJ databases">
        <authorList>
            <person name="Duchaud E."/>
        </authorList>
    </citation>
    <scope>NUCLEOTIDE SEQUENCE [LARGE SCALE GENOMIC DNA]</scope>
    <source>
        <strain evidence="11">Ena-SAMPLE-TAB-13-05-2024-13:56:06:370-140305</strain>
    </source>
</reference>
<evidence type="ECO:0000313" key="11">
    <source>
        <dbReference type="EMBL" id="CAL2104724.1"/>
    </source>
</evidence>
<protein>
    <submittedName>
        <fullName evidence="11">Periplasmic protein TonB</fullName>
    </submittedName>
</protein>
<evidence type="ECO:0000256" key="1">
    <source>
        <dbReference type="ARBA" id="ARBA00004383"/>
    </source>
</evidence>
<evidence type="ECO:0000256" key="8">
    <source>
        <dbReference type="ARBA" id="ARBA00022989"/>
    </source>
</evidence>
<comment type="similarity">
    <text evidence="2">Belongs to the TonB family.</text>
</comment>
<organism evidence="11 12">
    <name type="scientific">Tenacibaculum vairaonense</name>
    <dbReference type="NCBI Taxonomy" id="3137860"/>
    <lineage>
        <taxon>Bacteria</taxon>
        <taxon>Pseudomonadati</taxon>
        <taxon>Bacteroidota</taxon>
        <taxon>Flavobacteriia</taxon>
        <taxon>Flavobacteriales</taxon>
        <taxon>Flavobacteriaceae</taxon>
        <taxon>Tenacibaculum</taxon>
    </lineage>
</organism>
<dbReference type="InterPro" id="IPR006260">
    <property type="entry name" value="TonB/TolA_C"/>
</dbReference>
<evidence type="ECO:0000256" key="2">
    <source>
        <dbReference type="ARBA" id="ARBA00006555"/>
    </source>
</evidence>
<keyword evidence="3" id="KW-0813">Transport</keyword>
<proteinExistence type="inferred from homology"/>
<evidence type="ECO:0000313" key="12">
    <source>
        <dbReference type="Proteomes" id="UP001497602"/>
    </source>
</evidence>
<name>A0ABM9PGI5_9FLAO</name>
<dbReference type="Gene3D" id="3.30.1150.10">
    <property type="match status" value="1"/>
</dbReference>
<keyword evidence="7" id="KW-0653">Protein transport</keyword>
<feature type="domain" description="TonB C-terminal" evidence="10">
    <location>
        <begin position="128"/>
        <end position="222"/>
    </location>
</feature>
<keyword evidence="4" id="KW-1003">Cell membrane</keyword>
<dbReference type="Pfam" id="PF03544">
    <property type="entry name" value="TonB_C"/>
    <property type="match status" value="1"/>
</dbReference>
<dbReference type="Proteomes" id="UP001497602">
    <property type="component" value="Unassembled WGS sequence"/>
</dbReference>
<dbReference type="RefSeq" id="WP_348736374.1">
    <property type="nucleotide sequence ID" value="NZ_CAXJRC010000001.1"/>
</dbReference>
<dbReference type="SUPFAM" id="SSF74653">
    <property type="entry name" value="TolA/TonB C-terminal domain"/>
    <property type="match status" value="1"/>
</dbReference>
<evidence type="ECO:0000256" key="4">
    <source>
        <dbReference type="ARBA" id="ARBA00022475"/>
    </source>
</evidence>
<dbReference type="PROSITE" id="PS52015">
    <property type="entry name" value="TONB_CTD"/>
    <property type="match status" value="1"/>
</dbReference>
<keyword evidence="6" id="KW-0812">Transmembrane</keyword>
<accession>A0ABM9PGI5</accession>
<evidence type="ECO:0000259" key="10">
    <source>
        <dbReference type="PROSITE" id="PS52015"/>
    </source>
</evidence>
<evidence type="ECO:0000256" key="6">
    <source>
        <dbReference type="ARBA" id="ARBA00022692"/>
    </source>
</evidence>
<dbReference type="InterPro" id="IPR051045">
    <property type="entry name" value="TonB-dependent_transducer"/>
</dbReference>
<dbReference type="InterPro" id="IPR037682">
    <property type="entry name" value="TonB_C"/>
</dbReference>
<comment type="caution">
    <text evidence="11">The sequence shown here is derived from an EMBL/GenBank/DDBJ whole genome shotgun (WGS) entry which is preliminary data.</text>
</comment>
<dbReference type="EMBL" id="CAXJRC010000001">
    <property type="protein sequence ID" value="CAL2104724.1"/>
    <property type="molecule type" value="Genomic_DNA"/>
</dbReference>
<keyword evidence="8" id="KW-1133">Transmembrane helix</keyword>
<dbReference type="NCBIfam" id="TIGR01352">
    <property type="entry name" value="tonB_Cterm"/>
    <property type="match status" value="1"/>
</dbReference>
<dbReference type="PANTHER" id="PTHR33446:SF2">
    <property type="entry name" value="PROTEIN TONB"/>
    <property type="match status" value="1"/>
</dbReference>
<gene>
    <name evidence="11" type="ORF">T190115A13A_100012</name>
</gene>
<evidence type="ECO:0000256" key="5">
    <source>
        <dbReference type="ARBA" id="ARBA00022519"/>
    </source>
</evidence>